<evidence type="ECO:0000313" key="9">
    <source>
        <dbReference type="EMBL" id="AFZ67209.1"/>
    </source>
</evidence>
<dbReference type="GO" id="GO:1903785">
    <property type="term" value="P:L-valine transmembrane transport"/>
    <property type="evidence" value="ECO:0007669"/>
    <property type="project" value="TreeGrafter"/>
</dbReference>
<dbReference type="STRING" id="937777.Deipe_1681"/>
<gene>
    <name evidence="9" type="ordered locus">Deipe_1681</name>
</gene>
<keyword evidence="7 8" id="KW-0472">Membrane</keyword>
<dbReference type="HOGENOM" id="CLU_065777_1_1_0"/>
<keyword evidence="6 8" id="KW-1133">Transmembrane helix</keyword>
<dbReference type="KEGG" id="dpd:Deipe_1681"/>
<organism evidence="9 10">
    <name type="scientific">Deinococcus peraridilitoris (strain DSM 19664 / LMG 22246 / CIP 109416 / KR-200)</name>
    <dbReference type="NCBI Taxonomy" id="937777"/>
    <lineage>
        <taxon>Bacteria</taxon>
        <taxon>Thermotogati</taxon>
        <taxon>Deinococcota</taxon>
        <taxon>Deinococci</taxon>
        <taxon>Deinococcales</taxon>
        <taxon>Deinococcaceae</taxon>
        <taxon>Deinococcus</taxon>
    </lineage>
</organism>
<feature type="transmembrane region" description="Helical" evidence="8">
    <location>
        <begin position="71"/>
        <end position="89"/>
    </location>
</feature>
<feature type="transmembrane region" description="Helical" evidence="8">
    <location>
        <begin position="159"/>
        <end position="176"/>
    </location>
</feature>
<keyword evidence="10" id="KW-1185">Reference proteome</keyword>
<feature type="transmembrane region" description="Helical" evidence="8">
    <location>
        <begin position="183"/>
        <end position="201"/>
    </location>
</feature>
<reference evidence="10" key="1">
    <citation type="submission" date="2012-03" db="EMBL/GenBank/DDBJ databases">
        <title>Complete sequence of chromosome of Deinococcus peraridilitoris DSM 19664.</title>
        <authorList>
            <person name="Lucas S."/>
            <person name="Copeland A."/>
            <person name="Lapidus A."/>
            <person name="Glavina del Rio T."/>
            <person name="Dalin E."/>
            <person name="Tice H."/>
            <person name="Bruce D."/>
            <person name="Goodwin L."/>
            <person name="Pitluck S."/>
            <person name="Peters L."/>
            <person name="Mikhailova N."/>
            <person name="Lu M."/>
            <person name="Kyrpides N."/>
            <person name="Mavromatis K."/>
            <person name="Ivanova N."/>
            <person name="Brettin T."/>
            <person name="Detter J.C."/>
            <person name="Han C."/>
            <person name="Larimer F."/>
            <person name="Land M."/>
            <person name="Hauser L."/>
            <person name="Markowitz V."/>
            <person name="Cheng J.-F."/>
            <person name="Hugenholtz P."/>
            <person name="Woyke T."/>
            <person name="Wu D."/>
            <person name="Pukall R."/>
            <person name="Steenblock K."/>
            <person name="Brambilla E."/>
            <person name="Klenk H.-P."/>
            <person name="Eisen J.A."/>
        </authorList>
    </citation>
    <scope>NUCLEOTIDE SEQUENCE [LARGE SCALE GENOMIC DNA]</scope>
    <source>
        <strain evidence="10">DSM 19664 / LMG 22246 / CIP 109416 / KR-200</strain>
    </source>
</reference>
<evidence type="ECO:0000256" key="4">
    <source>
        <dbReference type="ARBA" id="ARBA00022475"/>
    </source>
</evidence>
<dbReference type="Pfam" id="PF03591">
    <property type="entry name" value="AzlC"/>
    <property type="match status" value="1"/>
</dbReference>
<dbReference type="eggNOG" id="COG1296">
    <property type="taxonomic scope" value="Bacteria"/>
</dbReference>
<dbReference type="AlphaFoldDB" id="L0A178"/>
<accession>L0A178</accession>
<sequence length="233" mass="24314">MTTPSLSPFWRGVLDFLPLLPGVVPFAAIAGIAALQAGLTPTQASGMSLIVYAGSAQLVACSMIAAQVPPLLIVATSAIVNLRFAMYSASMTPHLASLPAPLKLLGAYGLTDQSYALAMTRTNPRERTAPYYLGASLIMWLTWQLGTLAGALLGARIPPAWSLEFTVALSFIALAVPTVKDKATLLAALTAGLVAVATAGLPYRLNLIIGTLVGIAVGMAARRWARSRRQGTP</sequence>
<dbReference type="EMBL" id="CP003382">
    <property type="protein sequence ID" value="AFZ67209.1"/>
    <property type="molecule type" value="Genomic_DNA"/>
</dbReference>
<dbReference type="PANTHER" id="PTHR34979:SF1">
    <property type="entry name" value="INNER MEMBRANE PROTEIN YGAZ"/>
    <property type="match status" value="1"/>
</dbReference>
<evidence type="ECO:0000256" key="3">
    <source>
        <dbReference type="ARBA" id="ARBA00022448"/>
    </source>
</evidence>
<evidence type="ECO:0000256" key="8">
    <source>
        <dbReference type="SAM" id="Phobius"/>
    </source>
</evidence>
<evidence type="ECO:0000256" key="5">
    <source>
        <dbReference type="ARBA" id="ARBA00022692"/>
    </source>
</evidence>
<feature type="transmembrane region" description="Helical" evidence="8">
    <location>
        <begin position="131"/>
        <end position="153"/>
    </location>
</feature>
<evidence type="ECO:0000313" key="10">
    <source>
        <dbReference type="Proteomes" id="UP000010467"/>
    </source>
</evidence>
<dbReference type="InterPro" id="IPR011606">
    <property type="entry name" value="Brnchd-chn_aa_trnsp_permease"/>
</dbReference>
<dbReference type="RefSeq" id="WP_015235517.1">
    <property type="nucleotide sequence ID" value="NC_019793.1"/>
</dbReference>
<dbReference type="PANTHER" id="PTHR34979">
    <property type="entry name" value="INNER MEMBRANE PROTEIN YGAZ"/>
    <property type="match status" value="1"/>
</dbReference>
<evidence type="ECO:0000256" key="2">
    <source>
        <dbReference type="ARBA" id="ARBA00010735"/>
    </source>
</evidence>
<evidence type="ECO:0000256" key="1">
    <source>
        <dbReference type="ARBA" id="ARBA00004651"/>
    </source>
</evidence>
<keyword evidence="3" id="KW-0813">Transport</keyword>
<name>L0A178_DEIPD</name>
<dbReference type="Proteomes" id="UP000010467">
    <property type="component" value="Chromosome"/>
</dbReference>
<evidence type="ECO:0000256" key="7">
    <source>
        <dbReference type="ARBA" id="ARBA00023136"/>
    </source>
</evidence>
<protein>
    <submittedName>
        <fullName evidence="9">Putative branched-chain amino acid permease (Azaleucine resistance)</fullName>
    </submittedName>
</protein>
<keyword evidence="4" id="KW-1003">Cell membrane</keyword>
<feature type="transmembrane region" description="Helical" evidence="8">
    <location>
        <begin position="16"/>
        <end position="35"/>
    </location>
</feature>
<dbReference type="PATRIC" id="fig|937777.3.peg.1681"/>
<comment type="similarity">
    <text evidence="2">Belongs to the AzlC family.</text>
</comment>
<evidence type="ECO:0000256" key="6">
    <source>
        <dbReference type="ARBA" id="ARBA00022989"/>
    </source>
</evidence>
<keyword evidence="5 8" id="KW-0812">Transmembrane</keyword>
<feature type="transmembrane region" description="Helical" evidence="8">
    <location>
        <begin position="207"/>
        <end position="225"/>
    </location>
</feature>
<dbReference type="GO" id="GO:0005886">
    <property type="term" value="C:plasma membrane"/>
    <property type="evidence" value="ECO:0007669"/>
    <property type="project" value="UniProtKB-SubCell"/>
</dbReference>
<proteinExistence type="inferred from homology"/>
<comment type="subcellular location">
    <subcellularLocation>
        <location evidence="1">Cell membrane</location>
        <topology evidence="1">Multi-pass membrane protein</topology>
    </subcellularLocation>
</comment>